<accession>A0A848KVP2</accession>
<dbReference type="Proteomes" id="UP000550729">
    <property type="component" value="Unassembled WGS sequence"/>
</dbReference>
<keyword evidence="2" id="KW-1185">Reference proteome</keyword>
<gene>
    <name evidence="1" type="ORF">HH308_15565</name>
</gene>
<dbReference type="AlphaFoldDB" id="A0A848KVP2"/>
<sequence>MSGPLIHESDPSSVFRWFHWKLPPMSYAWFVEMLPSEKCWMALASSSCLITYDSVSDQTIATTTPPRVMNLP</sequence>
<name>A0A848KVP2_9ACTN</name>
<evidence type="ECO:0000313" key="1">
    <source>
        <dbReference type="EMBL" id="NMO02630.1"/>
    </source>
</evidence>
<protein>
    <submittedName>
        <fullName evidence="1">Uncharacterized protein</fullName>
    </submittedName>
</protein>
<proteinExistence type="predicted"/>
<organism evidence="1 2">
    <name type="scientific">Gordonia asplenii</name>
    <dbReference type="NCBI Taxonomy" id="2725283"/>
    <lineage>
        <taxon>Bacteria</taxon>
        <taxon>Bacillati</taxon>
        <taxon>Actinomycetota</taxon>
        <taxon>Actinomycetes</taxon>
        <taxon>Mycobacteriales</taxon>
        <taxon>Gordoniaceae</taxon>
        <taxon>Gordonia</taxon>
    </lineage>
</organism>
<dbReference type="EMBL" id="JABBNB010000015">
    <property type="protein sequence ID" value="NMO02630.1"/>
    <property type="molecule type" value="Genomic_DNA"/>
</dbReference>
<comment type="caution">
    <text evidence="1">The sequence shown here is derived from an EMBL/GenBank/DDBJ whole genome shotgun (WGS) entry which is preliminary data.</text>
</comment>
<evidence type="ECO:0000313" key="2">
    <source>
        <dbReference type="Proteomes" id="UP000550729"/>
    </source>
</evidence>
<reference evidence="1 2" key="1">
    <citation type="submission" date="2020-04" db="EMBL/GenBank/DDBJ databases">
        <title>Gordonia sp. nov. TBRC 11910.</title>
        <authorList>
            <person name="Suriyachadkun C."/>
        </authorList>
    </citation>
    <scope>NUCLEOTIDE SEQUENCE [LARGE SCALE GENOMIC DNA]</scope>
    <source>
        <strain evidence="1 2">TBRC 11910</strain>
    </source>
</reference>